<evidence type="ECO:0000256" key="8">
    <source>
        <dbReference type="SAM" id="Phobius"/>
    </source>
</evidence>
<dbReference type="InterPro" id="IPR050171">
    <property type="entry name" value="MFS_Transporters"/>
</dbReference>
<keyword evidence="3" id="KW-1003">Cell membrane</keyword>
<evidence type="ECO:0000256" key="4">
    <source>
        <dbReference type="ARBA" id="ARBA00022692"/>
    </source>
</evidence>
<evidence type="ECO:0000259" key="9">
    <source>
        <dbReference type="PROSITE" id="PS50850"/>
    </source>
</evidence>
<keyword evidence="2" id="KW-0813">Transport</keyword>
<keyword evidence="6 8" id="KW-0472">Membrane</keyword>
<keyword evidence="4 8" id="KW-0812">Transmembrane</keyword>
<dbReference type="InterPro" id="IPR005829">
    <property type="entry name" value="Sugar_transporter_CS"/>
</dbReference>
<dbReference type="PROSITE" id="PS00216">
    <property type="entry name" value="SUGAR_TRANSPORT_1"/>
    <property type="match status" value="1"/>
</dbReference>
<proteinExistence type="predicted"/>
<feature type="transmembrane region" description="Helical" evidence="8">
    <location>
        <begin position="147"/>
        <end position="168"/>
    </location>
</feature>
<dbReference type="RefSeq" id="WP_204071196.1">
    <property type="nucleotide sequence ID" value="NZ_BAABHI010000039.1"/>
</dbReference>
<dbReference type="GO" id="GO:0005886">
    <property type="term" value="C:plasma membrane"/>
    <property type="evidence" value="ECO:0007669"/>
    <property type="project" value="UniProtKB-SubCell"/>
</dbReference>
<feature type="transmembrane region" description="Helical" evidence="8">
    <location>
        <begin position="86"/>
        <end position="104"/>
    </location>
</feature>
<feature type="transmembrane region" description="Helical" evidence="8">
    <location>
        <begin position="21"/>
        <end position="45"/>
    </location>
</feature>
<feature type="transmembrane region" description="Helical" evidence="8">
    <location>
        <begin position="110"/>
        <end position="135"/>
    </location>
</feature>
<evidence type="ECO:0000256" key="2">
    <source>
        <dbReference type="ARBA" id="ARBA00022448"/>
    </source>
</evidence>
<accession>A0A8J3TZK5</accession>
<dbReference type="InterPro" id="IPR036259">
    <property type="entry name" value="MFS_trans_sf"/>
</dbReference>
<evidence type="ECO:0000313" key="10">
    <source>
        <dbReference type="EMBL" id="GII35486.1"/>
    </source>
</evidence>
<feature type="transmembrane region" description="Helical" evidence="8">
    <location>
        <begin position="51"/>
        <end position="74"/>
    </location>
</feature>
<organism evidence="10 11">
    <name type="scientific">Planotetraspora phitsanulokensis</name>
    <dbReference type="NCBI Taxonomy" id="575192"/>
    <lineage>
        <taxon>Bacteria</taxon>
        <taxon>Bacillati</taxon>
        <taxon>Actinomycetota</taxon>
        <taxon>Actinomycetes</taxon>
        <taxon>Streptosporangiales</taxon>
        <taxon>Streptosporangiaceae</taxon>
        <taxon>Planotetraspora</taxon>
    </lineage>
</organism>
<feature type="region of interest" description="Disordered" evidence="7">
    <location>
        <begin position="403"/>
        <end position="435"/>
    </location>
</feature>
<dbReference type="Proteomes" id="UP000622547">
    <property type="component" value="Unassembled WGS sequence"/>
</dbReference>
<dbReference type="AlphaFoldDB" id="A0A8J3TZK5"/>
<reference evidence="10 11" key="1">
    <citation type="submission" date="2021-01" db="EMBL/GenBank/DDBJ databases">
        <title>Whole genome shotgun sequence of Planotetraspora phitsanulokensis NBRC 104273.</title>
        <authorList>
            <person name="Komaki H."/>
            <person name="Tamura T."/>
        </authorList>
    </citation>
    <scope>NUCLEOTIDE SEQUENCE [LARGE SCALE GENOMIC DNA]</scope>
    <source>
        <strain evidence="10 11">NBRC 104273</strain>
    </source>
</reference>
<dbReference type="PANTHER" id="PTHR23517">
    <property type="entry name" value="RESISTANCE PROTEIN MDTM, PUTATIVE-RELATED-RELATED"/>
    <property type="match status" value="1"/>
</dbReference>
<evidence type="ECO:0000256" key="6">
    <source>
        <dbReference type="ARBA" id="ARBA00023136"/>
    </source>
</evidence>
<evidence type="ECO:0000256" key="3">
    <source>
        <dbReference type="ARBA" id="ARBA00022475"/>
    </source>
</evidence>
<dbReference type="Pfam" id="PF07690">
    <property type="entry name" value="MFS_1"/>
    <property type="match status" value="1"/>
</dbReference>
<keyword evidence="5 8" id="KW-1133">Transmembrane helix</keyword>
<feature type="transmembrane region" description="Helical" evidence="8">
    <location>
        <begin position="345"/>
        <end position="367"/>
    </location>
</feature>
<feature type="transmembrane region" description="Helical" evidence="8">
    <location>
        <begin position="174"/>
        <end position="193"/>
    </location>
</feature>
<feature type="transmembrane region" description="Helical" evidence="8">
    <location>
        <begin position="220"/>
        <end position="241"/>
    </location>
</feature>
<gene>
    <name evidence="10" type="ORF">Pph01_04890</name>
</gene>
<evidence type="ECO:0000256" key="7">
    <source>
        <dbReference type="SAM" id="MobiDB-lite"/>
    </source>
</evidence>
<evidence type="ECO:0000313" key="11">
    <source>
        <dbReference type="Proteomes" id="UP000622547"/>
    </source>
</evidence>
<dbReference type="SUPFAM" id="SSF103473">
    <property type="entry name" value="MFS general substrate transporter"/>
    <property type="match status" value="1"/>
</dbReference>
<feature type="transmembrane region" description="Helical" evidence="8">
    <location>
        <begin position="284"/>
        <end position="305"/>
    </location>
</feature>
<feature type="domain" description="Major facilitator superfamily (MFS) profile" evidence="9">
    <location>
        <begin position="19"/>
        <end position="399"/>
    </location>
</feature>
<comment type="caution">
    <text evidence="10">The sequence shown here is derived from an EMBL/GenBank/DDBJ whole genome shotgun (WGS) entry which is preliminary data.</text>
</comment>
<evidence type="ECO:0000256" key="5">
    <source>
        <dbReference type="ARBA" id="ARBA00022989"/>
    </source>
</evidence>
<name>A0A8J3TZK5_9ACTN</name>
<dbReference type="EMBL" id="BOOP01000001">
    <property type="protein sequence ID" value="GII35486.1"/>
    <property type="molecule type" value="Genomic_DNA"/>
</dbReference>
<keyword evidence="11" id="KW-1185">Reference proteome</keyword>
<dbReference type="GO" id="GO:0022857">
    <property type="term" value="F:transmembrane transporter activity"/>
    <property type="evidence" value="ECO:0007669"/>
    <property type="project" value="InterPro"/>
</dbReference>
<comment type="subcellular location">
    <subcellularLocation>
        <location evidence="1">Cell membrane</location>
        <topology evidence="1">Multi-pass membrane protein</topology>
    </subcellularLocation>
</comment>
<feature type="transmembrane region" description="Helical" evidence="8">
    <location>
        <begin position="256"/>
        <end position="277"/>
    </location>
</feature>
<dbReference type="InterPro" id="IPR020846">
    <property type="entry name" value="MFS_dom"/>
</dbReference>
<feature type="transmembrane region" description="Helical" evidence="8">
    <location>
        <begin position="379"/>
        <end position="397"/>
    </location>
</feature>
<dbReference type="InterPro" id="IPR011701">
    <property type="entry name" value="MFS"/>
</dbReference>
<evidence type="ECO:0000256" key="1">
    <source>
        <dbReference type="ARBA" id="ARBA00004651"/>
    </source>
</evidence>
<sequence length="435" mass="44018">MTGAPPSTDRTGRRIPRQAGFWLVGGTLLAFMAASSTPSPLYVVYQQRWHFSAAVLTAVFAVYVLALLIALLTVGGISDHVGRRPVLAVALLAEAVAMVVFMAADGVGLLLLARILQGLATGAAAGAISAAVVDLQRSPRQGALTNSVAPTVGLAVGALGAGLLLQYAPAPTTLPFALLAVVFVILAAGVAFLPETVSRRPGALSSLRPRASVPPRARRAFLAAVPCLVATWAMGGLYLSLGGSVTASVLHVSNHLVGGLVVTTLTGAGAVASLVVRDMDPRRVMIAGSVSLAVGTALALTAMAVESAPLFFVGTAVAGSGFGAAFLGAFRSLAQLAEPAERAELFASIYVVSYLAFSVPAVLAGLAVPSVGLHTTATAYGALVLVLALLAVVAGAVSRRQGQDASDAPATSPRTPAEVVRTPETVRGPETVRTP</sequence>
<protein>
    <submittedName>
        <fullName evidence="10">MFS transporter</fullName>
    </submittedName>
</protein>
<feature type="transmembrane region" description="Helical" evidence="8">
    <location>
        <begin position="311"/>
        <end position="333"/>
    </location>
</feature>
<dbReference type="Gene3D" id="1.20.1250.20">
    <property type="entry name" value="MFS general substrate transporter like domains"/>
    <property type="match status" value="1"/>
</dbReference>
<dbReference type="PROSITE" id="PS50850">
    <property type="entry name" value="MFS"/>
    <property type="match status" value="1"/>
</dbReference>